<reference evidence="1 2" key="1">
    <citation type="submission" date="2017-03" db="EMBL/GenBank/DDBJ databases">
        <title>Draft genome sequence of Streptomyces scabrisporus NF3, endophyte isolated from Amphipterygium adstringens.</title>
        <authorList>
            <person name="Vazquez M."/>
            <person name="Ceapa C.D."/>
            <person name="Rodriguez Luna D."/>
            <person name="Sanchez Esquivel S."/>
        </authorList>
    </citation>
    <scope>NUCLEOTIDE SEQUENCE [LARGE SCALE GENOMIC DNA]</scope>
    <source>
        <strain evidence="1 2">NF3</strain>
    </source>
</reference>
<dbReference type="Gene3D" id="3.40.50.150">
    <property type="entry name" value="Vaccinia Virus protein VP39"/>
    <property type="match status" value="1"/>
</dbReference>
<dbReference type="Pfam" id="PF13489">
    <property type="entry name" value="Methyltransf_23"/>
    <property type="match status" value="1"/>
</dbReference>
<evidence type="ECO:0000313" key="2">
    <source>
        <dbReference type="Proteomes" id="UP000190037"/>
    </source>
</evidence>
<gene>
    <name evidence="1" type="ORF">B4N89_27755</name>
</gene>
<dbReference type="InterPro" id="IPR029063">
    <property type="entry name" value="SAM-dependent_MTases_sf"/>
</dbReference>
<dbReference type="STRING" id="159449.B4N89_27755"/>
<dbReference type="RefSeq" id="WP_078978512.1">
    <property type="nucleotide sequence ID" value="NZ_MWQN01000001.1"/>
</dbReference>
<comment type="caution">
    <text evidence="1">The sequence shown here is derived from an EMBL/GenBank/DDBJ whole genome shotgun (WGS) entry which is preliminary data.</text>
</comment>
<evidence type="ECO:0008006" key="3">
    <source>
        <dbReference type="Google" id="ProtNLM"/>
    </source>
</evidence>
<dbReference type="EMBL" id="MWQN01000001">
    <property type="protein sequence ID" value="OPC84218.1"/>
    <property type="molecule type" value="Genomic_DNA"/>
</dbReference>
<evidence type="ECO:0000313" key="1">
    <source>
        <dbReference type="EMBL" id="OPC84218.1"/>
    </source>
</evidence>
<dbReference type="OrthoDB" id="4350821at2"/>
<proteinExistence type="predicted"/>
<sequence>MTEHRLFPEGTVPEYTRPDWYAGRDRAPHLEQAAHTARLHEAARLVGVAFRQTGPTPRTVVDLGAGDGGLLTLLPGELTAWGYDLQPTNVRAANDERGVDVRLGDVVDGDIQWGDIAVATEMLEHLVDPHAFVRRIAEHSPIIIASSPWNETPEQHYEFHTWAWDRDGYAALLEQAGYEIRAHRTVGPFQLIAGVKP</sequence>
<protein>
    <recommendedName>
        <fullName evidence="3">Methyltransferase type 11</fullName>
    </recommendedName>
</protein>
<keyword evidence="2" id="KW-1185">Reference proteome</keyword>
<organism evidence="1 2">
    <name type="scientific">Embleya scabrispora</name>
    <dbReference type="NCBI Taxonomy" id="159449"/>
    <lineage>
        <taxon>Bacteria</taxon>
        <taxon>Bacillati</taxon>
        <taxon>Actinomycetota</taxon>
        <taxon>Actinomycetes</taxon>
        <taxon>Kitasatosporales</taxon>
        <taxon>Streptomycetaceae</taxon>
        <taxon>Embleya</taxon>
    </lineage>
</organism>
<accession>A0A1T3P548</accession>
<dbReference type="AlphaFoldDB" id="A0A1T3P548"/>
<name>A0A1T3P548_9ACTN</name>
<dbReference type="SUPFAM" id="SSF53335">
    <property type="entry name" value="S-adenosyl-L-methionine-dependent methyltransferases"/>
    <property type="match status" value="1"/>
</dbReference>
<dbReference type="Proteomes" id="UP000190037">
    <property type="component" value="Unassembled WGS sequence"/>
</dbReference>